<comment type="caution">
    <text evidence="5">The sequence shown here is derived from an EMBL/GenBank/DDBJ whole genome shotgun (WGS) entry which is preliminary data.</text>
</comment>
<name>A0ABV2YMA0_9ACTN</name>
<dbReference type="InterPro" id="IPR000045">
    <property type="entry name" value="Prepilin_IV_endopep_pep"/>
</dbReference>
<feature type="transmembrane region" description="Helical" evidence="3">
    <location>
        <begin position="183"/>
        <end position="211"/>
    </location>
</feature>
<dbReference type="GO" id="GO:0016787">
    <property type="term" value="F:hydrolase activity"/>
    <property type="evidence" value="ECO:0007669"/>
    <property type="project" value="UniProtKB-KW"/>
</dbReference>
<dbReference type="Proteomes" id="UP001550850">
    <property type="component" value="Unassembled WGS sequence"/>
</dbReference>
<reference evidence="5 6" key="1">
    <citation type="submission" date="2024-06" db="EMBL/GenBank/DDBJ databases">
        <title>The Natural Products Discovery Center: Release of the First 8490 Sequenced Strains for Exploring Actinobacteria Biosynthetic Diversity.</title>
        <authorList>
            <person name="Kalkreuter E."/>
            <person name="Kautsar S.A."/>
            <person name="Yang D."/>
            <person name="Bader C.D."/>
            <person name="Teijaro C.N."/>
            <person name="Fluegel L."/>
            <person name="Davis C.M."/>
            <person name="Simpson J.R."/>
            <person name="Lauterbach L."/>
            <person name="Steele A.D."/>
            <person name="Gui C."/>
            <person name="Meng S."/>
            <person name="Li G."/>
            <person name="Viehrig K."/>
            <person name="Ye F."/>
            <person name="Su P."/>
            <person name="Kiefer A.F."/>
            <person name="Nichols A."/>
            <person name="Cepeda A.J."/>
            <person name="Yan W."/>
            <person name="Fan B."/>
            <person name="Jiang Y."/>
            <person name="Adhikari A."/>
            <person name="Zheng C.-J."/>
            <person name="Schuster L."/>
            <person name="Cowan T.M."/>
            <person name="Smanski M.J."/>
            <person name="Chevrette M.G."/>
            <person name="De Carvalho L.P.S."/>
            <person name="Shen B."/>
        </authorList>
    </citation>
    <scope>NUCLEOTIDE SEQUENCE [LARGE SCALE GENOMIC DNA]</scope>
    <source>
        <strain evidence="5 6">NPDC038104</strain>
    </source>
</reference>
<organism evidence="5 6">
    <name type="scientific">Streptomyces fragilis</name>
    <dbReference type="NCBI Taxonomy" id="67301"/>
    <lineage>
        <taxon>Bacteria</taxon>
        <taxon>Bacillati</taxon>
        <taxon>Actinomycetota</taxon>
        <taxon>Actinomycetes</taxon>
        <taxon>Kitasatosporales</taxon>
        <taxon>Streptomycetaceae</taxon>
        <taxon>Streptomyces</taxon>
    </lineage>
</organism>
<feature type="domain" description="Prepilin type IV endopeptidase peptidase" evidence="4">
    <location>
        <begin position="97"/>
        <end position="207"/>
    </location>
</feature>
<evidence type="ECO:0000256" key="1">
    <source>
        <dbReference type="ARBA" id="ARBA00005801"/>
    </source>
</evidence>
<evidence type="ECO:0000313" key="6">
    <source>
        <dbReference type="Proteomes" id="UP001550850"/>
    </source>
</evidence>
<feature type="transmembrane region" description="Helical" evidence="3">
    <location>
        <begin position="223"/>
        <end position="241"/>
    </location>
</feature>
<dbReference type="RefSeq" id="WP_108954891.1">
    <property type="nucleotide sequence ID" value="NZ_BEVZ01000004.1"/>
</dbReference>
<feature type="transmembrane region" description="Helical" evidence="3">
    <location>
        <begin position="91"/>
        <end position="111"/>
    </location>
</feature>
<keyword evidence="3" id="KW-0812">Transmembrane</keyword>
<feature type="transmembrane region" description="Helical" evidence="3">
    <location>
        <begin position="68"/>
        <end position="84"/>
    </location>
</feature>
<dbReference type="Pfam" id="PF01478">
    <property type="entry name" value="Peptidase_A24"/>
    <property type="match status" value="1"/>
</dbReference>
<dbReference type="PANTHER" id="PTHR30487">
    <property type="entry name" value="TYPE 4 PREPILIN-LIKE PROTEINS LEADER PEPTIDE-PROCESSING ENZYME"/>
    <property type="match status" value="1"/>
</dbReference>
<keyword evidence="6" id="KW-1185">Reference proteome</keyword>
<dbReference type="InterPro" id="IPR050882">
    <property type="entry name" value="Prepilin_peptidase/N-MTase"/>
</dbReference>
<dbReference type="PRINTS" id="PR00864">
    <property type="entry name" value="PREPILNPTASE"/>
</dbReference>
<protein>
    <submittedName>
        <fullName evidence="5">A24 family peptidase</fullName>
        <ecNumber evidence="5">3.4.23.-</ecNumber>
    </submittedName>
</protein>
<dbReference type="EMBL" id="JBEZUR010000037">
    <property type="protein sequence ID" value="MEU3556656.1"/>
    <property type="molecule type" value="Genomic_DNA"/>
</dbReference>
<accession>A0ABV2YMA0</accession>
<evidence type="ECO:0000256" key="2">
    <source>
        <dbReference type="RuleBase" id="RU003793"/>
    </source>
</evidence>
<keyword evidence="3" id="KW-1133">Transmembrane helix</keyword>
<keyword evidence="5" id="KW-0378">Hydrolase</keyword>
<feature type="transmembrane region" description="Helical" evidence="3">
    <location>
        <begin position="117"/>
        <end position="136"/>
    </location>
</feature>
<comment type="similarity">
    <text evidence="1 2">Belongs to the peptidase A24 family.</text>
</comment>
<evidence type="ECO:0000256" key="3">
    <source>
        <dbReference type="SAM" id="Phobius"/>
    </source>
</evidence>
<gene>
    <name evidence="5" type="ORF">AB0E65_20940</name>
</gene>
<keyword evidence="3" id="KW-0472">Membrane</keyword>
<feature type="transmembrane region" description="Helical" evidence="3">
    <location>
        <begin position="143"/>
        <end position="163"/>
    </location>
</feature>
<dbReference type="EC" id="3.4.23.-" evidence="5"/>
<dbReference type="Gene3D" id="1.20.120.1220">
    <property type="match status" value="1"/>
</dbReference>
<evidence type="ECO:0000259" key="4">
    <source>
        <dbReference type="Pfam" id="PF01478"/>
    </source>
</evidence>
<sequence>MTTELWPAVIAAGWGAVAGVLAGRPAYRLAVVPGEPWRAACPAGHPLPGWLGAARCPSCRGPYGGGRLALPVVTALLCAAVAAATGPRPEVVVWLALTPVGVLLAAVDARVHRLPDVLTLPCAAAAPVLLGVAALLPGHGGSWTGALLGAVALAAGHLVLHLVSPAGMGFGDVKLTLTTGAVLGWYGWGVLLLGAFAGFLLGGLYGLGLVVLRRGGRRTEMPFGPFLLAGAFLGLLAGAYAA</sequence>
<dbReference type="InterPro" id="IPR014032">
    <property type="entry name" value="Peptidase_A24A_bac"/>
</dbReference>
<evidence type="ECO:0000313" key="5">
    <source>
        <dbReference type="EMBL" id="MEU3556656.1"/>
    </source>
</evidence>
<proteinExistence type="inferred from homology"/>
<dbReference type="PANTHER" id="PTHR30487:SF0">
    <property type="entry name" value="PREPILIN LEADER PEPTIDASE_N-METHYLTRANSFERASE-RELATED"/>
    <property type="match status" value="1"/>
</dbReference>